<dbReference type="NCBIfam" id="TIGR00211">
    <property type="entry name" value="glyS"/>
    <property type="match status" value="1"/>
</dbReference>
<dbReference type="PATRIC" id="fig|1835721.3.peg.177"/>
<sequence length="691" mass="77865">MTTNNFPTFLVEIGTEELPPKRLRNLAETFATKINSELDINGVSHGEISWFATPRRIAVKVAAMNETQEDSNIENLGPTIAQAFDAKGNPTKAALGWARDCGITISQAEYLVNKKGKWLVYNSIVKGKPVQNLLCGIVSNALEKLAILKIIRWVDNKFIWPLRTVTLLLNDLIIYGNILGINVDRVVLGHRFMGEQEIFLDHANNYPQVLVTRGRVIADYFQRKETIRRDVEFAAKKIGGVADLSDLMLEEVTSLVEWPVVLTARFEEKFLSVPAEVLVCTMKKDQKYFPVYDSVRNLLPYFIFVANIESKNPQKIIAGNEKVVRSRLADAEFFFNTDLKQRLEDRLSGLNSVLFQKNLGTIRDKSERVQALAAWIAGNIGANVQHAARAGLLSKCDLITNMVFEFTETQGVMGMHYALHDNEPEAIALAQKEQYHPRFSGDALPTTLVSCAVAIADKMDTLTGILGIGQYPRGDKDPFALRRIAIGVLRIIVEKKLSLDLQTMTLKTRSFYGDKLNNDSVVNDVIDFMFSRFRTWYQDQGYDLNIIQAVLAISPTCPVDFDARVRAVSYFCNFKESATLAVVHKRVSNILAKYDNNTVYGSIKTSILKDPAEINLATYLNVISEKLQPLFDTKRYQDALIELASLSEHVTAFFDNVMVMTDDYQVRINRLTLLSQLHKLFLKIADISLLQ</sequence>
<reference evidence="14" key="1">
    <citation type="submission" date="2016-06" db="EMBL/GenBank/DDBJ databases">
        <authorList>
            <person name="Szabo Gitta"/>
        </authorList>
    </citation>
    <scope>NUCLEOTIDE SEQUENCE [LARGE SCALE GENOMIC DNA]</scope>
</reference>
<dbReference type="GO" id="GO:0005524">
    <property type="term" value="F:ATP binding"/>
    <property type="evidence" value="ECO:0007669"/>
    <property type="project" value="UniProtKB-UniRule"/>
</dbReference>
<dbReference type="InterPro" id="IPR006194">
    <property type="entry name" value="Gly-tRNA-synth_heterodimer"/>
</dbReference>
<dbReference type="PANTHER" id="PTHR30075">
    <property type="entry name" value="GLYCYL-TRNA SYNTHETASE"/>
    <property type="match status" value="1"/>
</dbReference>
<evidence type="ECO:0000256" key="5">
    <source>
        <dbReference type="ARBA" id="ARBA00022598"/>
    </source>
</evidence>
<dbReference type="Pfam" id="PF02092">
    <property type="entry name" value="tRNA_synt_2f"/>
    <property type="match status" value="1"/>
</dbReference>
<evidence type="ECO:0000256" key="8">
    <source>
        <dbReference type="ARBA" id="ARBA00022917"/>
    </source>
</evidence>
<dbReference type="RefSeq" id="WP_083172444.1">
    <property type="nucleotide sequence ID" value="NZ_LT594522.1"/>
</dbReference>
<feature type="domain" description="DALR anticodon binding" evidence="12">
    <location>
        <begin position="583"/>
        <end position="681"/>
    </location>
</feature>
<keyword evidence="7 11" id="KW-0067">ATP-binding</keyword>
<proteinExistence type="inferred from homology"/>
<evidence type="ECO:0000313" key="14">
    <source>
        <dbReference type="Proteomes" id="UP000092809"/>
    </source>
</evidence>
<comment type="subcellular location">
    <subcellularLocation>
        <location evidence="1 11">Cytoplasm</location>
    </subcellularLocation>
</comment>
<dbReference type="KEGG" id="senm:TRABTM_A_01950"/>
<evidence type="ECO:0000256" key="9">
    <source>
        <dbReference type="ARBA" id="ARBA00023146"/>
    </source>
</evidence>
<dbReference type="GO" id="GO:0006426">
    <property type="term" value="P:glycyl-tRNA aminoacylation"/>
    <property type="evidence" value="ECO:0007669"/>
    <property type="project" value="UniProtKB-UniRule"/>
</dbReference>
<evidence type="ECO:0000256" key="2">
    <source>
        <dbReference type="ARBA" id="ARBA00008226"/>
    </source>
</evidence>
<dbReference type="GO" id="GO:0005829">
    <property type="term" value="C:cytosol"/>
    <property type="evidence" value="ECO:0007669"/>
    <property type="project" value="TreeGrafter"/>
</dbReference>
<evidence type="ECO:0000256" key="1">
    <source>
        <dbReference type="ARBA" id="ARBA00004496"/>
    </source>
</evidence>
<comment type="subunit">
    <text evidence="3 11">Tetramer of two alpha and two beta subunits.</text>
</comment>
<dbReference type="GO" id="GO:0004820">
    <property type="term" value="F:glycine-tRNA ligase activity"/>
    <property type="evidence" value="ECO:0007669"/>
    <property type="project" value="UniProtKB-UniRule"/>
</dbReference>
<evidence type="ECO:0000256" key="4">
    <source>
        <dbReference type="ARBA" id="ARBA00022490"/>
    </source>
</evidence>
<dbReference type="SUPFAM" id="SSF109604">
    <property type="entry name" value="HD-domain/PDEase-like"/>
    <property type="match status" value="1"/>
</dbReference>
<gene>
    <name evidence="11 13" type="primary">glyS</name>
    <name evidence="13" type="ORF">TRABTM_A_01950</name>
</gene>
<dbReference type="EC" id="6.1.1.14" evidence="11"/>
<dbReference type="InterPro" id="IPR009080">
    <property type="entry name" value="tRNAsynth_Ia_anticodon-bd"/>
</dbReference>
<evidence type="ECO:0000313" key="13">
    <source>
        <dbReference type="EMBL" id="SBT82040.1"/>
    </source>
</evidence>
<evidence type="ECO:0000256" key="11">
    <source>
        <dbReference type="HAMAP-Rule" id="MF_00255"/>
    </source>
</evidence>
<evidence type="ECO:0000256" key="10">
    <source>
        <dbReference type="ARBA" id="ARBA00047937"/>
    </source>
</evidence>
<dbReference type="PRINTS" id="PR01045">
    <property type="entry name" value="TRNASYNTHGB"/>
</dbReference>
<dbReference type="InterPro" id="IPR015944">
    <property type="entry name" value="Gly-tRNA-synth_bsu"/>
</dbReference>
<dbReference type="Pfam" id="PF05746">
    <property type="entry name" value="DALR_1"/>
    <property type="match status" value="1"/>
</dbReference>
<dbReference type="SUPFAM" id="SSF47323">
    <property type="entry name" value="Anticodon-binding domain of a subclass of class I aminoacyl-tRNA synthetases"/>
    <property type="match status" value="1"/>
</dbReference>
<name>A0A1C3L429_9ENTR</name>
<dbReference type="PROSITE" id="PS50861">
    <property type="entry name" value="AA_TRNA_LIGASE_II_GLYAB"/>
    <property type="match status" value="1"/>
</dbReference>
<keyword evidence="8 11" id="KW-0648">Protein biosynthesis</keyword>
<dbReference type="AlphaFoldDB" id="A0A1C3L429"/>
<dbReference type="InterPro" id="IPR008909">
    <property type="entry name" value="DALR_anticod-bd"/>
</dbReference>
<evidence type="ECO:0000256" key="3">
    <source>
        <dbReference type="ARBA" id="ARBA00011209"/>
    </source>
</evidence>
<dbReference type="PANTHER" id="PTHR30075:SF2">
    <property type="entry name" value="GLYCINE--TRNA LIGASE, CHLOROPLASTIC_MITOCHONDRIAL 2"/>
    <property type="match status" value="1"/>
</dbReference>
<dbReference type="GO" id="GO:0006420">
    <property type="term" value="P:arginyl-tRNA aminoacylation"/>
    <property type="evidence" value="ECO:0007669"/>
    <property type="project" value="InterPro"/>
</dbReference>
<dbReference type="HAMAP" id="MF_00255">
    <property type="entry name" value="Gly_tRNA_synth_beta"/>
    <property type="match status" value="1"/>
</dbReference>
<keyword evidence="5 11" id="KW-0436">Ligase</keyword>
<keyword evidence="14" id="KW-1185">Reference proteome</keyword>
<dbReference type="EMBL" id="LT594522">
    <property type="protein sequence ID" value="SBT82040.1"/>
    <property type="molecule type" value="Genomic_DNA"/>
</dbReference>
<accession>A0A1C3L429</accession>
<dbReference type="Proteomes" id="UP000092809">
    <property type="component" value="Chromosome I"/>
</dbReference>
<dbReference type="OrthoDB" id="9775440at2"/>
<comment type="catalytic activity">
    <reaction evidence="10 11">
        <text>tRNA(Gly) + glycine + ATP = glycyl-tRNA(Gly) + AMP + diphosphate</text>
        <dbReference type="Rhea" id="RHEA:16013"/>
        <dbReference type="Rhea" id="RHEA-COMP:9664"/>
        <dbReference type="Rhea" id="RHEA-COMP:9683"/>
        <dbReference type="ChEBI" id="CHEBI:30616"/>
        <dbReference type="ChEBI" id="CHEBI:33019"/>
        <dbReference type="ChEBI" id="CHEBI:57305"/>
        <dbReference type="ChEBI" id="CHEBI:78442"/>
        <dbReference type="ChEBI" id="CHEBI:78522"/>
        <dbReference type="ChEBI" id="CHEBI:456215"/>
        <dbReference type="EC" id="6.1.1.14"/>
    </reaction>
</comment>
<keyword evidence="6 11" id="KW-0547">Nucleotide-binding</keyword>
<dbReference type="GO" id="GO:0004814">
    <property type="term" value="F:arginine-tRNA ligase activity"/>
    <property type="evidence" value="ECO:0007669"/>
    <property type="project" value="InterPro"/>
</dbReference>
<evidence type="ECO:0000256" key="6">
    <source>
        <dbReference type="ARBA" id="ARBA00022741"/>
    </source>
</evidence>
<dbReference type="STRING" id="1835721.TRABTM_A_01950"/>
<keyword evidence="4 11" id="KW-0963">Cytoplasm</keyword>
<comment type="similarity">
    <text evidence="2 11">Belongs to the class-II aminoacyl-tRNA synthetase family.</text>
</comment>
<protein>
    <recommendedName>
        <fullName evidence="11">Glycine--tRNA ligase beta subunit</fullName>
        <ecNumber evidence="11">6.1.1.14</ecNumber>
    </recommendedName>
    <alternativeName>
        <fullName evidence="11">Glycyl-tRNA synthetase beta subunit</fullName>
        <shortName evidence="11">GlyRS</shortName>
    </alternativeName>
</protein>
<organism evidence="13 14">
    <name type="scientific">secondary endosymbiont of Trabutina mannipara</name>
    <dbReference type="NCBI Taxonomy" id="1835721"/>
    <lineage>
        <taxon>Bacteria</taxon>
        <taxon>Pseudomonadati</taxon>
        <taxon>Pseudomonadota</taxon>
        <taxon>Gammaproteobacteria</taxon>
        <taxon>Enterobacterales</taxon>
        <taxon>Enterobacteriaceae</taxon>
    </lineage>
</organism>
<evidence type="ECO:0000259" key="12">
    <source>
        <dbReference type="Pfam" id="PF05746"/>
    </source>
</evidence>
<keyword evidence="9 11" id="KW-0030">Aminoacyl-tRNA synthetase</keyword>
<evidence type="ECO:0000256" key="7">
    <source>
        <dbReference type="ARBA" id="ARBA00022840"/>
    </source>
</evidence>